<organism evidence="2 3">
    <name type="scientific">Hathewaya limosa</name>
    <name type="common">Clostridium limosum</name>
    <dbReference type="NCBI Taxonomy" id="1536"/>
    <lineage>
        <taxon>Bacteria</taxon>
        <taxon>Bacillati</taxon>
        <taxon>Bacillota</taxon>
        <taxon>Clostridia</taxon>
        <taxon>Eubacteriales</taxon>
        <taxon>Clostridiaceae</taxon>
        <taxon>Hathewaya</taxon>
    </lineage>
</organism>
<evidence type="ECO:0000313" key="2">
    <source>
        <dbReference type="EMBL" id="MDQ0478516.1"/>
    </source>
</evidence>
<gene>
    <name evidence="2" type="ORF">QOZ93_000217</name>
</gene>
<reference evidence="2 3" key="1">
    <citation type="submission" date="2023-07" db="EMBL/GenBank/DDBJ databases">
        <title>Genomic Encyclopedia of Type Strains, Phase IV (KMG-IV): sequencing the most valuable type-strain genomes for metagenomic binning, comparative biology and taxonomic classification.</title>
        <authorList>
            <person name="Goeker M."/>
        </authorList>
    </citation>
    <scope>NUCLEOTIDE SEQUENCE [LARGE SCALE GENOMIC DNA]</scope>
    <source>
        <strain evidence="2 3">DSM 1400</strain>
    </source>
</reference>
<dbReference type="RefSeq" id="WP_111943734.1">
    <property type="nucleotide sequence ID" value="NZ_BAAACJ010000024.1"/>
</dbReference>
<name>A0ABU0JN60_HATLI</name>
<evidence type="ECO:0000256" key="1">
    <source>
        <dbReference type="SAM" id="Phobius"/>
    </source>
</evidence>
<comment type="caution">
    <text evidence="2">The sequence shown here is derived from an EMBL/GenBank/DDBJ whole genome shotgun (WGS) entry which is preliminary data.</text>
</comment>
<keyword evidence="1" id="KW-0812">Transmembrane</keyword>
<keyword evidence="3" id="KW-1185">Reference proteome</keyword>
<sequence>MKKGDKFVLCLVIIVFLFSLGSIVFYFISGKDQKVIAEVYKEGKVIYKIDLATVNKPEEFKVKVGKEEFNSILIEKGRIRFNDATCHDKVCVRSGWLSKKGEMAVCLPHKIYIKIIGEKVEVDEVTF</sequence>
<evidence type="ECO:0000313" key="3">
    <source>
        <dbReference type="Proteomes" id="UP001224418"/>
    </source>
</evidence>
<dbReference type="Pfam" id="PF07009">
    <property type="entry name" value="NusG_II"/>
    <property type="match status" value="1"/>
</dbReference>
<evidence type="ECO:0008006" key="4">
    <source>
        <dbReference type="Google" id="ProtNLM"/>
    </source>
</evidence>
<accession>A0ABU0JN60</accession>
<dbReference type="EMBL" id="JAUSWN010000001">
    <property type="protein sequence ID" value="MDQ0478516.1"/>
    <property type="molecule type" value="Genomic_DNA"/>
</dbReference>
<keyword evidence="1" id="KW-0472">Membrane</keyword>
<dbReference type="Gene3D" id="2.60.320.10">
    <property type="entry name" value="N-utilization substance G protein NusG, insert domain"/>
    <property type="match status" value="1"/>
</dbReference>
<proteinExistence type="predicted"/>
<protein>
    <recommendedName>
        <fullName evidence="4">NusG domain-containing protein</fullName>
    </recommendedName>
</protein>
<keyword evidence="1" id="KW-1133">Transmembrane helix</keyword>
<dbReference type="InterPro" id="IPR038690">
    <property type="entry name" value="NusG_2_sf"/>
</dbReference>
<dbReference type="Proteomes" id="UP001224418">
    <property type="component" value="Unassembled WGS sequence"/>
</dbReference>
<feature type="transmembrane region" description="Helical" evidence="1">
    <location>
        <begin position="7"/>
        <end position="28"/>
    </location>
</feature>
<dbReference type="CDD" id="cd09846">
    <property type="entry name" value="DUF1312"/>
    <property type="match status" value="1"/>
</dbReference>